<accession>A0A269PB60</accession>
<evidence type="ECO:0000256" key="1">
    <source>
        <dbReference type="SAM" id="MobiDB-lite"/>
    </source>
</evidence>
<keyword evidence="2" id="KW-0812">Transmembrane</keyword>
<proteinExistence type="predicted"/>
<dbReference type="EMBL" id="NQMQ01000020">
    <property type="protein sequence ID" value="PAJ68913.1"/>
    <property type="molecule type" value="Genomic_DNA"/>
</dbReference>
<keyword evidence="2" id="KW-0472">Membrane</keyword>
<feature type="transmembrane region" description="Helical" evidence="2">
    <location>
        <begin position="591"/>
        <end position="611"/>
    </location>
</feature>
<dbReference type="RefSeq" id="WP_095278617.1">
    <property type="nucleotide sequence ID" value="NZ_CP047655.1"/>
</dbReference>
<sequence length="673" mass="75947">MTRSTHDTPTQKQHDQHASSRRAEDLTPDEANDVQINLAYDLQGAKFDLPADFEATKDELPEWRLAHFAVIVPLPVGAFDGADFTRWAPGRFRGIKSIQVPAFDEARGTYRNPETMEREQKLDRPAWRYSPRVFHRGANVHFRSPLNESMGADALDAKGGASEFAPSRNRHGMSVSARRFLFQPDITPENGKEPPADPRQAPVDSSFSLIDATNPLASVTLTCAELLDYQGPELKYADTANQPDTPDTPDTLDTDAREFRNQFLVLHVVAEHCSGDALEAVSKSLHRPRSKVKVGRPGEEPQKTNLLEVCFEMVNEVLGGAQLQVSRGGTAYVKGDRRRPLATRPYTTITAIPACDEPALPRRMRSSLREGLGTWTRHDAWAWFLATRADDYSPELTAMDQVSLDASRVQLFQDWTVHSDENGLAVVRRSPIENRNNNFWMLTGTRLVDLAILVRRADNYLSVMAKQMRRMSFGSEELEAVRRKPEWDDEDVELASKILRSSLRDFEDIQTEFVIFRDYLWYESVSGRPVDTAVLHHMLKETGTRDDFHEVASELELRKDIYKTQGDAIRVALDNVKRRRAEQAQDRREQLNINLAIVGTALAIPGLIDLWPRDDSSYGAFVISMILVLTITAFLLSPKLRGVFRPNQNSNQNSKYNSNANHKAAAHSDKNQS</sequence>
<organism evidence="3 4">
    <name type="scientific">Corynebacterium hadale</name>
    <dbReference type="NCBI Taxonomy" id="2026255"/>
    <lineage>
        <taxon>Bacteria</taxon>
        <taxon>Bacillati</taxon>
        <taxon>Actinomycetota</taxon>
        <taxon>Actinomycetes</taxon>
        <taxon>Mycobacteriales</taxon>
        <taxon>Corynebacteriaceae</taxon>
        <taxon>Corynebacterium</taxon>
    </lineage>
</organism>
<keyword evidence="2" id="KW-1133">Transmembrane helix</keyword>
<feature type="compositionally biased region" description="Basic and acidic residues" evidence="1">
    <location>
        <begin position="12"/>
        <end position="25"/>
    </location>
</feature>
<evidence type="ECO:0000256" key="2">
    <source>
        <dbReference type="SAM" id="Phobius"/>
    </source>
</evidence>
<dbReference type="Proteomes" id="UP000215771">
    <property type="component" value="Unassembled WGS sequence"/>
</dbReference>
<feature type="compositionally biased region" description="Low complexity" evidence="1">
    <location>
        <begin position="647"/>
        <end position="663"/>
    </location>
</feature>
<comment type="caution">
    <text evidence="3">The sequence shown here is derived from an EMBL/GenBank/DDBJ whole genome shotgun (WGS) entry which is preliminary data.</text>
</comment>
<protein>
    <submittedName>
        <fullName evidence="3">Uncharacterized protein</fullName>
    </submittedName>
</protein>
<evidence type="ECO:0000313" key="4">
    <source>
        <dbReference type="Proteomes" id="UP000215771"/>
    </source>
</evidence>
<evidence type="ECO:0000313" key="3">
    <source>
        <dbReference type="EMBL" id="PAJ68913.1"/>
    </source>
</evidence>
<feature type="transmembrane region" description="Helical" evidence="2">
    <location>
        <begin position="617"/>
        <end position="636"/>
    </location>
</feature>
<gene>
    <name evidence="3" type="ORF">CIG21_09575</name>
</gene>
<name>A0A269PB60_9CORY</name>
<reference evidence="3 4" key="1">
    <citation type="submission" date="2017-08" db="EMBL/GenBank/DDBJ databases">
        <authorList>
            <person name="de Groot N.N."/>
        </authorList>
    </citation>
    <scope>NUCLEOTIDE SEQUENCE [LARGE SCALE GENOMIC DNA]</scope>
    <source>
        <strain evidence="3 4">NBT06-6</strain>
    </source>
</reference>
<feature type="region of interest" description="Disordered" evidence="1">
    <location>
        <begin position="1"/>
        <end position="27"/>
    </location>
</feature>
<dbReference type="AlphaFoldDB" id="A0A269PB60"/>
<feature type="region of interest" description="Disordered" evidence="1">
    <location>
        <begin position="646"/>
        <end position="673"/>
    </location>
</feature>